<evidence type="ECO:0000256" key="1">
    <source>
        <dbReference type="SAM" id="Coils"/>
    </source>
</evidence>
<evidence type="ECO:0000313" key="3">
    <source>
        <dbReference type="Proteomes" id="UP001412239"/>
    </source>
</evidence>
<dbReference type="Proteomes" id="UP001412239">
    <property type="component" value="Unassembled WGS sequence"/>
</dbReference>
<feature type="coiled-coil region" evidence="1">
    <location>
        <begin position="23"/>
        <end position="104"/>
    </location>
</feature>
<keyword evidence="1" id="KW-0175">Coiled coil</keyword>
<dbReference type="AlphaFoldDB" id="A0A292PY90"/>
<organism evidence="2 3">
    <name type="scientific">Tuber aestivum</name>
    <name type="common">summer truffle</name>
    <dbReference type="NCBI Taxonomy" id="59557"/>
    <lineage>
        <taxon>Eukaryota</taxon>
        <taxon>Fungi</taxon>
        <taxon>Dikarya</taxon>
        <taxon>Ascomycota</taxon>
        <taxon>Pezizomycotina</taxon>
        <taxon>Pezizomycetes</taxon>
        <taxon>Pezizales</taxon>
        <taxon>Tuberaceae</taxon>
        <taxon>Tuber</taxon>
    </lineage>
</organism>
<gene>
    <name evidence="2" type="ORF">GSTUAT00004457001</name>
</gene>
<evidence type="ECO:0000313" key="2">
    <source>
        <dbReference type="EMBL" id="CUS11440.1"/>
    </source>
</evidence>
<sequence length="246" mass="28111">MATLRPFVRYTRTFAIPRQQLALAARKNRISKLNEKMAKSNEDRQDLEAKLQRSREILREIYIWSQMDLPDLHIQTTAKKQERLALYEKEGQKLEKKLDELSNLLGGAFPVKTKTMLVDDYFNLRGALGPESIVYQGIILGKIISRVAVQDALDQLSTTDEFITVLDEEVRARGLLFKEVADSVGHLYSKLCKEAEGNDRTLTVRANEHSPNECAALVTILKVQSKWPDPFDWREDKTCDGDNGKM</sequence>
<protein>
    <submittedName>
        <fullName evidence="2">Uncharacterized protein</fullName>
    </submittedName>
</protein>
<dbReference type="EMBL" id="LN891021">
    <property type="protein sequence ID" value="CUS11440.1"/>
    <property type="molecule type" value="Genomic_DNA"/>
</dbReference>
<proteinExistence type="predicted"/>
<keyword evidence="3" id="KW-1185">Reference proteome</keyword>
<accession>A0A292PY90</accession>
<name>A0A292PY90_9PEZI</name>
<reference evidence="2" key="1">
    <citation type="submission" date="2015-10" db="EMBL/GenBank/DDBJ databases">
        <authorList>
            <person name="Regsiter A."/>
            <person name="william w."/>
        </authorList>
    </citation>
    <scope>NUCLEOTIDE SEQUENCE</scope>
    <source>
        <strain evidence="2">Montdore</strain>
    </source>
</reference>